<comment type="catalytic activity">
    <reaction evidence="15">
        <text>dodecanoyl-CoA + (R)-carnitine = O-dodecanoyl-R-carnitine + CoA</text>
        <dbReference type="Rhea" id="RHEA:40279"/>
        <dbReference type="ChEBI" id="CHEBI:16347"/>
        <dbReference type="ChEBI" id="CHEBI:57287"/>
        <dbReference type="ChEBI" id="CHEBI:57375"/>
        <dbReference type="ChEBI" id="CHEBI:77086"/>
    </reaction>
</comment>
<dbReference type="PANTHER" id="PTHR22589:SF51">
    <property type="entry name" value="CARNITINE O-PALMITOYLTRANSFERASE 2, MITOCHONDRIAL"/>
    <property type="match status" value="1"/>
</dbReference>
<comment type="catalytic activity">
    <reaction evidence="20">
        <text>(R)-carnitine + octadecanoyl-CoA = O-octadecanoyl-(R)-carnitine + CoA</text>
        <dbReference type="Rhea" id="RHEA:44840"/>
        <dbReference type="ChEBI" id="CHEBI:16347"/>
        <dbReference type="ChEBI" id="CHEBI:57287"/>
        <dbReference type="ChEBI" id="CHEBI:57394"/>
        <dbReference type="ChEBI" id="CHEBI:84644"/>
    </reaction>
</comment>
<comment type="catalytic activity">
    <reaction evidence="18">
        <text>eicosanoyl-CoA + (R)-carnitine = O-eicosanoyl-(R)-carnitine + CoA</text>
        <dbReference type="Rhea" id="RHEA:44844"/>
        <dbReference type="ChEBI" id="CHEBI:16347"/>
        <dbReference type="ChEBI" id="CHEBI:57287"/>
        <dbReference type="ChEBI" id="CHEBI:57380"/>
        <dbReference type="ChEBI" id="CHEBI:84645"/>
    </reaction>
</comment>
<keyword evidence="5" id="KW-0999">Mitochondrion inner membrane</keyword>
<dbReference type="InterPro" id="IPR039551">
    <property type="entry name" value="Cho/carn_acyl_trans"/>
</dbReference>
<accession>A0A4X2LHI2</accession>
<comment type="function">
    <text evidence="11">Involved in the intramitochondrial synthesis of acylcarnitines from accumulated acyl-CoA metabolites. Reconverts acylcarnitines back into the respective acyl-CoA esters that can then undergo beta-oxidation, an essential step for the mitochondrial uptake of long-chain fatty acids and their subsequent beta-oxidation in the mitochondrion. Active with medium (C8-C12) and long-chain (C14-C18) acyl-CoA esters.</text>
</comment>
<comment type="catalytic activity">
    <reaction evidence="16">
        <text>(R)-carnitine + (9Z)-octadecenoyl-CoA = O-(9Z)-octadecenoyl-(R)-carnitine + CoA</text>
        <dbReference type="Rhea" id="RHEA:44856"/>
        <dbReference type="ChEBI" id="CHEBI:16347"/>
        <dbReference type="ChEBI" id="CHEBI:57287"/>
        <dbReference type="ChEBI" id="CHEBI:57387"/>
        <dbReference type="ChEBI" id="CHEBI:84651"/>
    </reaction>
</comment>
<comment type="catalytic activity">
    <reaction evidence="19">
        <text>tetradecanoyl-CoA + (R)-carnitine = O-tetradecanoyl-(R)-carnitine + CoA</text>
        <dbReference type="Rhea" id="RHEA:44832"/>
        <dbReference type="ChEBI" id="CHEBI:16347"/>
        <dbReference type="ChEBI" id="CHEBI:57287"/>
        <dbReference type="ChEBI" id="CHEBI:57385"/>
        <dbReference type="ChEBI" id="CHEBI:84634"/>
    </reaction>
</comment>
<evidence type="ECO:0000256" key="5">
    <source>
        <dbReference type="ARBA" id="ARBA00022792"/>
    </source>
</evidence>
<evidence type="ECO:0000256" key="14">
    <source>
        <dbReference type="ARBA" id="ARBA00047809"/>
    </source>
</evidence>
<organism evidence="23 24">
    <name type="scientific">Vombatus ursinus</name>
    <name type="common">Common wombat</name>
    <dbReference type="NCBI Taxonomy" id="29139"/>
    <lineage>
        <taxon>Eukaryota</taxon>
        <taxon>Metazoa</taxon>
        <taxon>Chordata</taxon>
        <taxon>Craniata</taxon>
        <taxon>Vertebrata</taxon>
        <taxon>Euteleostomi</taxon>
        <taxon>Mammalia</taxon>
        <taxon>Metatheria</taxon>
        <taxon>Diprotodontia</taxon>
        <taxon>Vombatidae</taxon>
        <taxon>Vombatus</taxon>
    </lineage>
</organism>
<evidence type="ECO:0000256" key="2">
    <source>
        <dbReference type="ARBA" id="ARBA00005189"/>
    </source>
</evidence>
<dbReference type="PANTHER" id="PTHR22589">
    <property type="entry name" value="CARNITINE O-ACYLTRANSFERASE"/>
    <property type="match status" value="1"/>
</dbReference>
<evidence type="ECO:0000256" key="4">
    <source>
        <dbReference type="ARBA" id="ARBA00013243"/>
    </source>
</evidence>
<evidence type="ECO:0000256" key="7">
    <source>
        <dbReference type="ARBA" id="ARBA00022990"/>
    </source>
</evidence>
<dbReference type="AlphaFoldDB" id="A0A4X2LHI2"/>
<evidence type="ECO:0000256" key="6">
    <source>
        <dbReference type="ARBA" id="ARBA00022946"/>
    </source>
</evidence>
<proteinExistence type="inferred from homology"/>
<evidence type="ECO:0000256" key="13">
    <source>
        <dbReference type="ARBA" id="ARBA00047449"/>
    </source>
</evidence>
<dbReference type="InterPro" id="IPR000542">
    <property type="entry name" value="Carn_acyl_trans"/>
</dbReference>
<evidence type="ECO:0000256" key="15">
    <source>
        <dbReference type="ARBA" id="ARBA00047819"/>
    </source>
</evidence>
<dbReference type="Gene3D" id="3.30.559.10">
    <property type="entry name" value="Chloramphenicol acetyltransferase-like domain"/>
    <property type="match status" value="2"/>
</dbReference>
<comment type="pathway">
    <text evidence="2">Lipid metabolism.</text>
</comment>
<comment type="catalytic activity">
    <reaction evidence="21">
        <text>(R)-carnitine + hexadecanoyl-CoA = O-hexadecanoyl-(R)-carnitine + CoA</text>
        <dbReference type="Rhea" id="RHEA:12661"/>
        <dbReference type="ChEBI" id="CHEBI:16347"/>
        <dbReference type="ChEBI" id="CHEBI:17490"/>
        <dbReference type="ChEBI" id="CHEBI:57287"/>
        <dbReference type="ChEBI" id="CHEBI:57379"/>
        <dbReference type="EC" id="2.3.1.21"/>
    </reaction>
    <physiologicalReaction direction="right-to-left" evidence="21">
        <dbReference type="Rhea" id="RHEA:12663"/>
    </physiologicalReaction>
</comment>
<dbReference type="SUPFAM" id="SSF52777">
    <property type="entry name" value="CoA-dependent acyltransferases"/>
    <property type="match status" value="2"/>
</dbReference>
<comment type="catalytic activity">
    <reaction evidence="17">
        <text>(9Z)-tetradecenoyl-CoA + (R)-carnitine = O-(9Z)-tetradecenoyl-(R)-carnitine + CoA</text>
        <dbReference type="Rhea" id="RHEA:44848"/>
        <dbReference type="ChEBI" id="CHEBI:16347"/>
        <dbReference type="ChEBI" id="CHEBI:57287"/>
        <dbReference type="ChEBI" id="CHEBI:65060"/>
        <dbReference type="ChEBI" id="CHEBI:84647"/>
    </reaction>
</comment>
<comment type="catalytic activity">
    <reaction evidence="14">
        <text>octanoyl-CoA + (R)-carnitine = O-octanoyl-(R)-carnitine + CoA</text>
        <dbReference type="Rhea" id="RHEA:17177"/>
        <dbReference type="ChEBI" id="CHEBI:16347"/>
        <dbReference type="ChEBI" id="CHEBI:18102"/>
        <dbReference type="ChEBI" id="CHEBI:57287"/>
        <dbReference type="ChEBI" id="CHEBI:57386"/>
    </reaction>
</comment>
<keyword evidence="6" id="KW-0809">Transit peptide</keyword>
<evidence type="ECO:0000256" key="12">
    <source>
        <dbReference type="ARBA" id="ARBA00047431"/>
    </source>
</evidence>
<keyword evidence="5" id="KW-0472">Membrane</keyword>
<evidence type="ECO:0000256" key="18">
    <source>
        <dbReference type="ARBA" id="ARBA00048764"/>
    </source>
</evidence>
<dbReference type="GeneTree" id="ENSGT01150000286999"/>
<comment type="catalytic activity">
    <reaction evidence="12">
        <text>(5Z)-tetradecenoyl-CoA + (R)-carnitine = O-(5Z)-tetradecenoyl-(R)-carnitine + CoA</text>
        <dbReference type="Rhea" id="RHEA:44852"/>
        <dbReference type="ChEBI" id="CHEBI:16347"/>
        <dbReference type="ChEBI" id="CHEBI:57287"/>
        <dbReference type="ChEBI" id="CHEBI:84649"/>
        <dbReference type="ChEBI" id="CHEBI:84650"/>
    </reaction>
</comment>
<dbReference type="Pfam" id="PF00755">
    <property type="entry name" value="Carn_acyltransf"/>
    <property type="match status" value="1"/>
</dbReference>
<reference evidence="23" key="3">
    <citation type="submission" date="2025-09" db="UniProtKB">
        <authorList>
            <consortium name="Ensembl"/>
        </authorList>
    </citation>
    <scope>IDENTIFICATION</scope>
</reference>
<dbReference type="GO" id="GO:0004095">
    <property type="term" value="F:carnitine O-palmitoyltransferase activity"/>
    <property type="evidence" value="ECO:0007669"/>
    <property type="project" value="UniProtKB-EC"/>
</dbReference>
<evidence type="ECO:0000256" key="20">
    <source>
        <dbReference type="ARBA" id="ARBA00049066"/>
    </source>
</evidence>
<evidence type="ECO:0000256" key="8">
    <source>
        <dbReference type="ARBA" id="ARBA00023128"/>
    </source>
</evidence>
<evidence type="ECO:0000313" key="24">
    <source>
        <dbReference type="Proteomes" id="UP000314987"/>
    </source>
</evidence>
<evidence type="ECO:0000256" key="3">
    <source>
        <dbReference type="ARBA" id="ARBA00005232"/>
    </source>
</evidence>
<dbReference type="GO" id="GO:0005743">
    <property type="term" value="C:mitochondrial inner membrane"/>
    <property type="evidence" value="ECO:0007669"/>
    <property type="project" value="UniProtKB-SubCell"/>
</dbReference>
<dbReference type="EC" id="2.3.1.21" evidence="4"/>
<keyword evidence="8" id="KW-0496">Mitochondrion</keyword>
<dbReference type="Proteomes" id="UP000314987">
    <property type="component" value="Unassembled WGS sequence"/>
</dbReference>
<evidence type="ECO:0000256" key="16">
    <source>
        <dbReference type="ARBA" id="ARBA00048565"/>
    </source>
</evidence>
<comment type="similarity">
    <text evidence="3">Belongs to the carnitine/choline acetyltransferase family.</text>
</comment>
<evidence type="ECO:0000256" key="9">
    <source>
        <dbReference type="ARBA" id="ARBA00040346"/>
    </source>
</evidence>
<reference evidence="23" key="2">
    <citation type="submission" date="2025-08" db="UniProtKB">
        <authorList>
            <consortium name="Ensembl"/>
        </authorList>
    </citation>
    <scope>IDENTIFICATION</scope>
</reference>
<keyword evidence="24" id="KW-1185">Reference proteome</keyword>
<evidence type="ECO:0000256" key="11">
    <source>
        <dbReference type="ARBA" id="ARBA00046213"/>
    </source>
</evidence>
<name>A0A4X2LHI2_VOMUR</name>
<keyword evidence="7" id="KW-0007">Acetylation</keyword>
<feature type="domain" description="Choline/carnitine acyltransferase" evidence="22">
    <location>
        <begin position="103"/>
        <end position="196"/>
    </location>
</feature>
<evidence type="ECO:0000256" key="10">
    <source>
        <dbReference type="ARBA" id="ARBA00042919"/>
    </source>
</evidence>
<dbReference type="InterPro" id="IPR023213">
    <property type="entry name" value="CAT-like_dom_sf"/>
</dbReference>
<comment type="catalytic activity">
    <reaction evidence="13">
        <text>decanoyl-CoA + (R)-carnitine = O-decanoyl-(R)-carnitine + CoA</text>
        <dbReference type="Rhea" id="RHEA:44828"/>
        <dbReference type="ChEBI" id="CHEBI:16347"/>
        <dbReference type="ChEBI" id="CHEBI:28717"/>
        <dbReference type="ChEBI" id="CHEBI:57287"/>
        <dbReference type="ChEBI" id="CHEBI:61430"/>
    </reaction>
</comment>
<sequence>MVMTDRKRDEDVLPSLLLTPVKPASLGSSRLSGPSPASVPLLPIPRLENSIARYLRAQEPLLTADQFRRTTAFSHDFQHGLGRELHDMLIFQDQHSQHTSYISGQGFDRHLLALRILADSKKGYLPDIFLDSAYDQLNHSLIFSRHLSNPTLNFGASMPIVPDGFGITYLIQDDCIIFNVTSCSDYNIQDFIQSLKISLEKIIAVLKGKPITH</sequence>
<evidence type="ECO:0000256" key="19">
    <source>
        <dbReference type="ARBA" id="ARBA00048991"/>
    </source>
</evidence>
<dbReference type="GO" id="GO:0006635">
    <property type="term" value="P:fatty acid beta-oxidation"/>
    <property type="evidence" value="ECO:0007669"/>
    <property type="project" value="TreeGrafter"/>
</dbReference>
<evidence type="ECO:0000256" key="17">
    <source>
        <dbReference type="ARBA" id="ARBA00048758"/>
    </source>
</evidence>
<evidence type="ECO:0000313" key="23">
    <source>
        <dbReference type="Ensembl" id="ENSVURP00010024424.1"/>
    </source>
</evidence>
<evidence type="ECO:0000259" key="22">
    <source>
        <dbReference type="Pfam" id="PF00755"/>
    </source>
</evidence>
<protein>
    <recommendedName>
        <fullName evidence="9">Carnitine O-palmitoyltransferase 2, mitochondrial</fullName>
        <ecNumber evidence="4">2.3.1.21</ecNumber>
    </recommendedName>
    <alternativeName>
        <fullName evidence="10">Carnitine palmitoyltransferase II</fullName>
    </alternativeName>
</protein>
<dbReference type="Ensembl" id="ENSVURT00010027800.1">
    <property type="protein sequence ID" value="ENSVURP00010024424.1"/>
    <property type="gene ID" value="ENSVURG00010018679.1"/>
</dbReference>
<evidence type="ECO:0000256" key="21">
    <source>
        <dbReference type="ARBA" id="ARBA00049150"/>
    </source>
</evidence>
<evidence type="ECO:0000256" key="1">
    <source>
        <dbReference type="ARBA" id="ARBA00004443"/>
    </source>
</evidence>
<reference evidence="24" key="1">
    <citation type="submission" date="2018-12" db="EMBL/GenBank/DDBJ databases">
        <authorList>
            <person name="Yazar S."/>
        </authorList>
    </citation>
    <scope>NUCLEOTIDE SEQUENCE [LARGE SCALE GENOMIC DNA]</scope>
</reference>
<comment type="subcellular location">
    <subcellularLocation>
        <location evidence="1">Mitochondrion inner membrane</location>
        <topology evidence="1">Peripheral membrane protein</topology>
        <orientation evidence="1">Matrix side</orientation>
    </subcellularLocation>
</comment>